<feature type="compositionally biased region" description="Basic and acidic residues" evidence="24">
    <location>
        <begin position="1945"/>
        <end position="1961"/>
    </location>
</feature>
<dbReference type="GO" id="GO:0005737">
    <property type="term" value="C:cytoplasm"/>
    <property type="evidence" value="ECO:0007669"/>
    <property type="project" value="UniProtKB-SubCell"/>
</dbReference>
<keyword evidence="8" id="KW-0808">Transferase</keyword>
<dbReference type="InterPro" id="IPR003661">
    <property type="entry name" value="HisK_dim/P_dom"/>
</dbReference>
<evidence type="ECO:0000256" key="6">
    <source>
        <dbReference type="ARBA" id="ARBA00022490"/>
    </source>
</evidence>
<dbReference type="Proteomes" id="UP000017184">
    <property type="component" value="Chromosome"/>
</dbReference>
<dbReference type="SUPFAM" id="SSF55785">
    <property type="entry name" value="PYP-like sensor domain (PAS domain)"/>
    <property type="match status" value="7"/>
</dbReference>
<dbReference type="GO" id="GO:0005886">
    <property type="term" value="C:plasma membrane"/>
    <property type="evidence" value="ECO:0007669"/>
    <property type="project" value="UniProtKB-SubCell"/>
</dbReference>
<reference evidence="31 32" key="1">
    <citation type="journal article" date="2013" name="Genome Biol.">
        <title>Genomic analysis reveals key aspects of prokaryotic symbiosis in the phototrophic consortium "Chlorochromatium aggregatum".</title>
        <authorList>
            <person name="Liu Z."/>
            <person name="Muller J."/>
            <person name="Li T."/>
            <person name="Alvey R.M."/>
            <person name="Vogl K."/>
            <person name="Frigaard N.U."/>
            <person name="Rockwell N.C."/>
            <person name="Boyd E.S."/>
            <person name="Tomsho L.P."/>
            <person name="Schuster S.C."/>
            <person name="Henke P."/>
            <person name="Rohde M."/>
            <person name="Overmann J."/>
            <person name="Bryant D.A."/>
        </authorList>
    </citation>
    <scope>NUCLEOTIDE SEQUENCE [LARGE SCALE GENOMIC DNA]</scope>
    <source>
        <strain evidence="31">CR</strain>
    </source>
</reference>
<dbReference type="Gene3D" id="2.10.70.100">
    <property type="match status" value="1"/>
</dbReference>
<dbReference type="PANTHER" id="PTHR45339">
    <property type="entry name" value="HYBRID SIGNAL TRANSDUCTION HISTIDINE KINASE J"/>
    <property type="match status" value="1"/>
</dbReference>
<dbReference type="Pfam" id="PF00989">
    <property type="entry name" value="PAS"/>
    <property type="match status" value="1"/>
</dbReference>
<comment type="subunit">
    <text evidence="19">At low DSF concentrations, interacts with RpfF.</text>
</comment>
<keyword evidence="17 25" id="KW-0472">Membrane</keyword>
<dbReference type="FunFam" id="1.10.287.130:FF:000002">
    <property type="entry name" value="Two-component osmosensing histidine kinase"/>
    <property type="match status" value="1"/>
</dbReference>
<dbReference type="Gene3D" id="3.30.565.10">
    <property type="entry name" value="Histidine kinase-like ATPase, C-terminal domain"/>
    <property type="match status" value="1"/>
</dbReference>
<dbReference type="STRING" id="946483.Cenrod_1362"/>
<evidence type="ECO:0000259" key="27">
    <source>
        <dbReference type="PROSITE" id="PS50110"/>
    </source>
</evidence>
<feature type="domain" description="Response regulatory" evidence="27">
    <location>
        <begin position="1601"/>
        <end position="1717"/>
    </location>
</feature>
<dbReference type="InterPro" id="IPR033425">
    <property type="entry name" value="MASE3"/>
</dbReference>
<feature type="domain" description="PAC" evidence="29">
    <location>
        <begin position="883"/>
        <end position="935"/>
    </location>
</feature>
<dbReference type="PATRIC" id="fig|946483.4.peg.1371"/>
<evidence type="ECO:0000256" key="9">
    <source>
        <dbReference type="ARBA" id="ARBA00022692"/>
    </source>
</evidence>
<keyword evidence="12 31" id="KW-0418">Kinase</keyword>
<protein>
    <recommendedName>
        <fullName evidence="20">Sensory/regulatory protein RpfC</fullName>
        <ecNumber evidence="4">2.7.13.3</ecNumber>
    </recommendedName>
    <alternativeName>
        <fullName evidence="21">Virulence sensor protein BvgS</fullName>
    </alternativeName>
</protein>
<dbReference type="PANTHER" id="PTHR45339:SF1">
    <property type="entry name" value="HYBRID SIGNAL TRANSDUCTION HISTIDINE KINASE J"/>
    <property type="match status" value="1"/>
</dbReference>
<proteinExistence type="predicted"/>
<dbReference type="eggNOG" id="COG2198">
    <property type="taxonomic scope" value="Bacteria"/>
</dbReference>
<feature type="domain" description="PAS" evidence="28">
    <location>
        <begin position="936"/>
        <end position="1006"/>
    </location>
</feature>
<dbReference type="SMART" id="SM00091">
    <property type="entry name" value="PAS"/>
    <property type="match status" value="7"/>
</dbReference>
<keyword evidence="16" id="KW-0843">Virulence</keyword>
<dbReference type="Gene3D" id="1.20.120.160">
    <property type="entry name" value="HPT domain"/>
    <property type="match status" value="1"/>
</dbReference>
<feature type="modified residue" description="4-aspartylphosphate" evidence="23">
    <location>
        <position position="1650"/>
    </location>
</feature>
<dbReference type="InterPro" id="IPR000014">
    <property type="entry name" value="PAS"/>
</dbReference>
<evidence type="ECO:0000256" key="4">
    <source>
        <dbReference type="ARBA" id="ARBA00012438"/>
    </source>
</evidence>
<dbReference type="PRINTS" id="PR00344">
    <property type="entry name" value="BCTRLSENSOR"/>
</dbReference>
<feature type="domain" description="PAC" evidence="29">
    <location>
        <begin position="1138"/>
        <end position="1190"/>
    </location>
</feature>
<dbReference type="SMART" id="SM00086">
    <property type="entry name" value="PAC"/>
    <property type="match status" value="6"/>
</dbReference>
<dbReference type="InterPro" id="IPR013656">
    <property type="entry name" value="PAS_4"/>
</dbReference>
<evidence type="ECO:0000256" key="18">
    <source>
        <dbReference type="ARBA" id="ARBA00058004"/>
    </source>
</evidence>
<organism evidence="31 32">
    <name type="scientific">Candidatus Symbiobacter mobilis CR</name>
    <dbReference type="NCBI Taxonomy" id="946483"/>
    <lineage>
        <taxon>Bacteria</taxon>
        <taxon>Pseudomonadati</taxon>
        <taxon>Pseudomonadota</taxon>
        <taxon>Betaproteobacteria</taxon>
        <taxon>Burkholderiales</taxon>
        <taxon>Comamonadaceae</taxon>
    </lineage>
</organism>
<comment type="subcellular location">
    <subcellularLocation>
        <location evidence="3">Cell membrane</location>
        <topology evidence="3">Multi-pass membrane protein</topology>
    </subcellularLocation>
    <subcellularLocation>
        <location evidence="2">Cytoplasm</location>
    </subcellularLocation>
</comment>
<dbReference type="Pfam" id="PF02518">
    <property type="entry name" value="HATPase_c"/>
    <property type="match status" value="1"/>
</dbReference>
<dbReference type="SUPFAM" id="SSF52172">
    <property type="entry name" value="CheY-like"/>
    <property type="match status" value="2"/>
</dbReference>
<dbReference type="GO" id="GO:0032991">
    <property type="term" value="C:protein-containing complex"/>
    <property type="evidence" value="ECO:0007669"/>
    <property type="project" value="UniProtKB-ARBA"/>
</dbReference>
<dbReference type="KEGG" id="cbx:Cenrod_1362"/>
<dbReference type="FunFam" id="3.30.450.20:FF:000099">
    <property type="entry name" value="Sensory box sensor histidine kinase"/>
    <property type="match status" value="1"/>
</dbReference>
<dbReference type="SUPFAM" id="SSF47384">
    <property type="entry name" value="Homodimeric domain of signal transducing histidine kinase"/>
    <property type="match status" value="1"/>
</dbReference>
<keyword evidence="7 23" id="KW-0597">Phosphoprotein</keyword>
<dbReference type="HOGENOM" id="CLU_234594_0_0_4"/>
<dbReference type="PROSITE" id="PS50110">
    <property type="entry name" value="RESPONSE_REGULATORY"/>
    <property type="match status" value="2"/>
</dbReference>
<evidence type="ECO:0000256" key="22">
    <source>
        <dbReference type="PROSITE-ProRule" id="PRU00110"/>
    </source>
</evidence>
<dbReference type="InterPro" id="IPR004358">
    <property type="entry name" value="Sig_transdc_His_kin-like_C"/>
</dbReference>
<evidence type="ECO:0000256" key="20">
    <source>
        <dbReference type="ARBA" id="ARBA00068150"/>
    </source>
</evidence>
<dbReference type="InterPro" id="IPR013767">
    <property type="entry name" value="PAS_fold"/>
</dbReference>
<feature type="domain" description="PAS" evidence="28">
    <location>
        <begin position="555"/>
        <end position="625"/>
    </location>
</feature>
<dbReference type="PROSITE" id="PS50894">
    <property type="entry name" value="HPT"/>
    <property type="match status" value="1"/>
</dbReference>
<dbReference type="InterPro" id="IPR001789">
    <property type="entry name" value="Sig_transdc_resp-reg_receiver"/>
</dbReference>
<feature type="domain" description="Response regulatory" evidence="27">
    <location>
        <begin position="1446"/>
        <end position="1572"/>
    </location>
</feature>
<evidence type="ECO:0000256" key="11">
    <source>
        <dbReference type="ARBA" id="ARBA00022741"/>
    </source>
</evidence>
<dbReference type="CDD" id="cd17546">
    <property type="entry name" value="REC_hyHK_CKI1_RcsC-like"/>
    <property type="match status" value="2"/>
</dbReference>
<dbReference type="PROSITE" id="PS50109">
    <property type="entry name" value="HIS_KIN"/>
    <property type="match status" value="1"/>
</dbReference>
<feature type="transmembrane region" description="Helical" evidence="25">
    <location>
        <begin position="196"/>
        <end position="215"/>
    </location>
</feature>
<feature type="transmembrane region" description="Helical" evidence="25">
    <location>
        <begin position="227"/>
        <end position="245"/>
    </location>
</feature>
<dbReference type="PROSITE" id="PS50113">
    <property type="entry name" value="PAC"/>
    <property type="match status" value="5"/>
</dbReference>
<dbReference type="InterPro" id="IPR036890">
    <property type="entry name" value="HATPase_C_sf"/>
</dbReference>
<dbReference type="Pfam" id="PF08447">
    <property type="entry name" value="PAS_3"/>
    <property type="match status" value="4"/>
</dbReference>
<keyword evidence="11" id="KW-0547">Nucleotide-binding</keyword>
<feature type="domain" description="Histidine kinase" evidence="26">
    <location>
        <begin position="1208"/>
        <end position="1429"/>
    </location>
</feature>
<evidence type="ECO:0000256" key="7">
    <source>
        <dbReference type="ARBA" id="ARBA00022553"/>
    </source>
</evidence>
<evidence type="ECO:0000259" key="30">
    <source>
        <dbReference type="PROSITE" id="PS50894"/>
    </source>
</evidence>
<evidence type="ECO:0000259" key="28">
    <source>
        <dbReference type="PROSITE" id="PS50112"/>
    </source>
</evidence>
<dbReference type="InterPro" id="IPR005467">
    <property type="entry name" value="His_kinase_dom"/>
</dbReference>
<dbReference type="InterPro" id="IPR011006">
    <property type="entry name" value="CheY-like_superfamily"/>
</dbReference>
<dbReference type="eggNOG" id="COG5002">
    <property type="taxonomic scope" value="Bacteria"/>
</dbReference>
<feature type="transmembrane region" description="Helical" evidence="25">
    <location>
        <begin position="82"/>
        <end position="99"/>
    </location>
</feature>
<accession>U5NBA3</accession>
<evidence type="ECO:0000256" key="5">
    <source>
        <dbReference type="ARBA" id="ARBA00022475"/>
    </source>
</evidence>
<evidence type="ECO:0000256" key="17">
    <source>
        <dbReference type="ARBA" id="ARBA00023136"/>
    </source>
</evidence>
<dbReference type="InterPro" id="IPR000700">
    <property type="entry name" value="PAS-assoc_C"/>
</dbReference>
<dbReference type="eggNOG" id="COG2202">
    <property type="taxonomic scope" value="Bacteria"/>
</dbReference>
<keyword evidence="32" id="KW-1185">Reference proteome</keyword>
<keyword evidence="10" id="KW-0732">Signal</keyword>
<gene>
    <name evidence="31" type="ORF">Cenrod_1362</name>
</gene>
<name>U5NBA3_9BURK</name>
<dbReference type="NCBIfam" id="TIGR00229">
    <property type="entry name" value="sensory_box"/>
    <property type="match status" value="5"/>
</dbReference>
<dbReference type="SMART" id="SM00448">
    <property type="entry name" value="REC"/>
    <property type="match status" value="2"/>
</dbReference>
<dbReference type="EMBL" id="CP004885">
    <property type="protein sequence ID" value="AGX87449.1"/>
    <property type="molecule type" value="Genomic_DNA"/>
</dbReference>
<dbReference type="InterPro" id="IPR003594">
    <property type="entry name" value="HATPase_dom"/>
</dbReference>
<evidence type="ECO:0000256" key="3">
    <source>
        <dbReference type="ARBA" id="ARBA00004651"/>
    </source>
</evidence>
<feature type="modified residue" description="4-aspartylphosphate" evidence="23">
    <location>
        <position position="1500"/>
    </location>
</feature>
<sequence>MCYARWYPRTLRLGSTLACAFPYLAHPRRRTALGAAMQALSPLPAPLRTTIARVVVLLTAAGVLLATASWMHALQLHTACELVSLSFGVAIFLLTWASLQRRRTNYFVVLGGAWATVGLLDLLHTLASGGYLPSSNATSTTLYWLASRWIGALAWLLAPLWALRPMHFLHVIAGFGLCGLAAIVVIGAGFAPPAAFMLYGGYLTLALLAGGLLLLQRIRHTYSPTVSWLLVWAILSAIAAEVFALHKDVTHDFFDALGHTFQLCSVVLAFLALVMSEVRSPAVLLFQQLAQQEQTLLTLRRRILGTDPGRTPDMPGMGTWYLDVPSGMLTWSDQTYQIFGIAPGTPLSLDASIKLLHPDDRQPVLDAWQAALHGAPFDIRHRIVVDGHIRWVREWAELHFGPDGEPIESIGLVQDITDQVLIEETLRDREERLRCLFENMNLGAVIYEAVDDGADFVFREVNKAVERYENLDRATLIGKRVTQAFPGIHDFGLLDIFRRVWRTGTPEHFPIGFYQDNRIAGWRDNFVYRLSSGEIVALYEDITPRKQAEVALRESEEKFHLAMFHAPIGMAIVAPDGRWLDVNPALCKIVGYSEADLLVTDYQRITHPDDLEASLDRARHMLAGKIATFQSDKRYLHKDGRTVWVQLNVSLVRDAAGKPRHFISQIQDITERKLATEALQASERRYRALIEATAQIVWSCDPTGAVMDDSPSWRAYTGQNLEQWQGYGYVSAIHPDDRTEVMERWRKALAAGTTVTNVYRLRHVSGQWRWNLARGVPILDDSGTVLSWVGMNADIHDQRMAEQALRDSEERYDLAVRGSNDGIWDWNLHTQSFYMAPRFKEILGFQDEELPSTWEAWHTRLHPDDQASAMATIEAHLLDPSPYEDEYRLRHKSGDFLWIHAHGIATFDPDGHPIRMVGSIRDITAQKKAELQLAESEAQFRQLFERSHSVMLLIEPTTGRIVRANQAAMTFYGYDAPTLTSMSIDAINTLPQQEVTNARERAAREQTSHFHFRHRLASGDIRDVDAYVTPIPVHGVPMLFSIIHDVTLRRAAEQALALANASLAEREELLTKIFDTVSVGIFLVDQRGTITHANRRMEDMFGIPLRMLVGTEYGSLVHPATRGVERDEMHALLQSEGTPIERMYWRSDSTQFWGRISGRKLADASGKERGLVGAIDDISQQKQTMQALMMARDKAEAASRSKSEFLANMSHEIRTPMNAVMGLTELLFDTRLDTRQSDYLSKLRNSARSLLGILNDILDYSKIEAGKLDLEKVEFPMAELLEDAADLFGLAAADRGVELVFDISPALPPVLVGDPLRIKQIINNLLGNAIKFTREGYVSLTVQPVAQVGDELMLQATVNDSGIGMTPEQATRLFQPFEQADTSTTRQFGGTGLGLAIARRLAHAMRGEVTVQSQWGHGSTFVCTLRLRIPSTSNPAPANAPPSRMRTLVVDDQPLVCTAVRKLLQAWSFDVDTAQSAEEGLAKALGALHPGLPYELILLDWELPGFDGAAFTRRLRESQASLHDGMQSRVVAMVTTHSRQSAQQTAIQVRIDAIIDKPVMASPLATLLARLQAGIVDTGVQPPSSSLQHGRSRMRLVHGATILLVEDNPTNQMVAQAMLEGLGLAVTLASNGREATELAATHRFDAILMDLHMPEMDGIEATRTIRALPGCKQAPIIAMTAAAMMADRVASESAGMDDFVSKPIDVAELTTVLLRWIPAQVPRQAPTAPSIALQMSGHRGTSFAVEGLDVEQAALRMGNNWNLLRQAIAGFARDFADSAAEMEDSLQQERWPDAQRLAHTIKGMAQAIGANDLHSASKELEADLGVRHRPLPSALDRFHAALARTLTAAAAATVPDAAPTPVDTTPAALAATLREIQASLAGSRFIPPDLVLTLRQGLDSPALRDLCDKLQTEIECFDYHSAGSTLAALATLVSPQEDGTNLHDTTAHDIPAESPDDPDRR</sequence>
<evidence type="ECO:0000256" key="15">
    <source>
        <dbReference type="ARBA" id="ARBA00023012"/>
    </source>
</evidence>
<feature type="domain" description="PAS" evidence="28">
    <location>
        <begin position="320"/>
        <end position="375"/>
    </location>
</feature>
<dbReference type="InterPro" id="IPR036641">
    <property type="entry name" value="HPT_dom_sf"/>
</dbReference>
<evidence type="ECO:0000256" key="10">
    <source>
        <dbReference type="ARBA" id="ARBA00022729"/>
    </source>
</evidence>
<evidence type="ECO:0000256" key="8">
    <source>
        <dbReference type="ARBA" id="ARBA00022679"/>
    </source>
</evidence>
<evidence type="ECO:0000256" key="24">
    <source>
        <dbReference type="SAM" id="MobiDB-lite"/>
    </source>
</evidence>
<evidence type="ECO:0000259" key="26">
    <source>
        <dbReference type="PROSITE" id="PS50109"/>
    </source>
</evidence>
<feature type="domain" description="PAC" evidence="29">
    <location>
        <begin position="755"/>
        <end position="807"/>
    </location>
</feature>
<evidence type="ECO:0000256" key="13">
    <source>
        <dbReference type="ARBA" id="ARBA00022840"/>
    </source>
</evidence>
<keyword evidence="13" id="KW-0067">ATP-binding</keyword>
<feature type="domain" description="PAC" evidence="29">
    <location>
        <begin position="375"/>
        <end position="428"/>
    </location>
</feature>
<feature type="domain" description="PAS" evidence="28">
    <location>
        <begin position="682"/>
        <end position="752"/>
    </location>
</feature>
<evidence type="ECO:0000313" key="31">
    <source>
        <dbReference type="EMBL" id="AGX87449.1"/>
    </source>
</evidence>
<keyword evidence="9 25" id="KW-0812">Transmembrane</keyword>
<dbReference type="CDD" id="cd16922">
    <property type="entry name" value="HATPase_EvgS-ArcB-TorS-like"/>
    <property type="match status" value="1"/>
</dbReference>
<dbReference type="Gene3D" id="3.30.450.20">
    <property type="entry name" value="PAS domain"/>
    <property type="match status" value="7"/>
</dbReference>
<evidence type="ECO:0000256" key="2">
    <source>
        <dbReference type="ARBA" id="ARBA00004496"/>
    </source>
</evidence>
<dbReference type="InterPro" id="IPR036097">
    <property type="entry name" value="HisK_dim/P_sf"/>
</dbReference>
<keyword evidence="5" id="KW-1003">Cell membrane</keyword>
<feature type="transmembrane region" description="Helical" evidence="25">
    <location>
        <begin position="51"/>
        <end position="70"/>
    </location>
</feature>
<dbReference type="InterPro" id="IPR035965">
    <property type="entry name" value="PAS-like_dom_sf"/>
</dbReference>
<dbReference type="eggNOG" id="COG0784">
    <property type="taxonomic scope" value="Bacteria"/>
</dbReference>
<feature type="domain" description="HPt" evidence="30">
    <location>
        <begin position="1760"/>
        <end position="1852"/>
    </location>
</feature>
<dbReference type="GO" id="GO:0005524">
    <property type="term" value="F:ATP binding"/>
    <property type="evidence" value="ECO:0007669"/>
    <property type="project" value="UniProtKB-KW"/>
</dbReference>
<dbReference type="Pfam" id="PF01627">
    <property type="entry name" value="Hpt"/>
    <property type="match status" value="1"/>
</dbReference>
<dbReference type="GO" id="GO:0000155">
    <property type="term" value="F:phosphorelay sensor kinase activity"/>
    <property type="evidence" value="ECO:0007669"/>
    <property type="project" value="InterPro"/>
</dbReference>
<dbReference type="GO" id="GO:0006355">
    <property type="term" value="P:regulation of DNA-templated transcription"/>
    <property type="evidence" value="ECO:0007669"/>
    <property type="project" value="InterPro"/>
</dbReference>
<feature type="modified residue" description="Phosphohistidine" evidence="22">
    <location>
        <position position="1799"/>
    </location>
</feature>
<evidence type="ECO:0000313" key="32">
    <source>
        <dbReference type="Proteomes" id="UP000017184"/>
    </source>
</evidence>
<evidence type="ECO:0000256" key="12">
    <source>
        <dbReference type="ARBA" id="ARBA00022777"/>
    </source>
</evidence>
<feature type="domain" description="PAC" evidence="29">
    <location>
        <begin position="629"/>
        <end position="681"/>
    </location>
</feature>
<evidence type="ECO:0000256" key="16">
    <source>
        <dbReference type="ARBA" id="ARBA00023026"/>
    </source>
</evidence>
<feature type="domain" description="PAS" evidence="28">
    <location>
        <begin position="808"/>
        <end position="880"/>
    </location>
</feature>
<dbReference type="eggNOG" id="COG0745">
    <property type="taxonomic scope" value="Bacteria"/>
</dbReference>
<dbReference type="InterPro" id="IPR013655">
    <property type="entry name" value="PAS_fold_3"/>
</dbReference>
<dbReference type="SMART" id="SM00387">
    <property type="entry name" value="HATPase_c"/>
    <property type="match status" value="1"/>
</dbReference>
<feature type="region of interest" description="Disordered" evidence="24">
    <location>
        <begin position="1937"/>
        <end position="1961"/>
    </location>
</feature>
<dbReference type="InterPro" id="IPR001610">
    <property type="entry name" value="PAC"/>
</dbReference>
<keyword evidence="15" id="KW-0902">Two-component regulatory system</keyword>
<dbReference type="CDD" id="cd00130">
    <property type="entry name" value="PAS"/>
    <property type="match status" value="5"/>
</dbReference>
<dbReference type="EC" id="2.7.13.3" evidence="4"/>
<dbReference type="FunFam" id="3.30.565.10:FF:000010">
    <property type="entry name" value="Sensor histidine kinase RcsC"/>
    <property type="match status" value="1"/>
</dbReference>
<feature type="transmembrane region" description="Helical" evidence="25">
    <location>
        <begin position="142"/>
        <end position="161"/>
    </location>
</feature>
<evidence type="ECO:0000256" key="19">
    <source>
        <dbReference type="ARBA" id="ARBA00064003"/>
    </source>
</evidence>
<evidence type="ECO:0000256" key="23">
    <source>
        <dbReference type="PROSITE-ProRule" id="PRU00169"/>
    </source>
</evidence>
<evidence type="ECO:0000259" key="29">
    <source>
        <dbReference type="PROSITE" id="PS50113"/>
    </source>
</evidence>
<evidence type="ECO:0000256" key="1">
    <source>
        <dbReference type="ARBA" id="ARBA00000085"/>
    </source>
</evidence>
<dbReference type="Pfam" id="PF17159">
    <property type="entry name" value="MASE3"/>
    <property type="match status" value="1"/>
</dbReference>
<dbReference type="PROSITE" id="PS50112">
    <property type="entry name" value="PAS"/>
    <property type="match status" value="6"/>
</dbReference>
<evidence type="ECO:0000256" key="21">
    <source>
        <dbReference type="ARBA" id="ARBA00070152"/>
    </source>
</evidence>
<dbReference type="Pfam" id="PF00512">
    <property type="entry name" value="HisKA"/>
    <property type="match status" value="1"/>
</dbReference>
<dbReference type="SMART" id="SM00388">
    <property type="entry name" value="HisKA"/>
    <property type="match status" value="1"/>
</dbReference>
<dbReference type="CDD" id="cd00082">
    <property type="entry name" value="HisKA"/>
    <property type="match status" value="1"/>
</dbReference>
<dbReference type="SUPFAM" id="SSF47226">
    <property type="entry name" value="Histidine-containing phosphotransfer domain, HPT domain"/>
    <property type="match status" value="1"/>
</dbReference>
<dbReference type="Pfam" id="PF00072">
    <property type="entry name" value="Response_reg"/>
    <property type="match status" value="2"/>
</dbReference>
<comment type="function">
    <text evidence="18">Member of the two-component regulatory system BvgS/BvgA. Phosphorylates BvgA via a four-step phosphorelay in response to environmental signals.</text>
</comment>
<dbReference type="SUPFAM" id="SSF55874">
    <property type="entry name" value="ATPase domain of HSP90 chaperone/DNA topoisomerase II/histidine kinase"/>
    <property type="match status" value="1"/>
</dbReference>
<evidence type="ECO:0000256" key="14">
    <source>
        <dbReference type="ARBA" id="ARBA00022989"/>
    </source>
</evidence>
<evidence type="ECO:0000256" key="25">
    <source>
        <dbReference type="SAM" id="Phobius"/>
    </source>
</evidence>
<feature type="transmembrane region" description="Helical" evidence="25">
    <location>
        <begin position="168"/>
        <end position="190"/>
    </location>
</feature>
<comment type="catalytic activity">
    <reaction evidence="1">
        <text>ATP + protein L-histidine = ADP + protein N-phospho-L-histidine.</text>
        <dbReference type="EC" id="2.7.13.3"/>
    </reaction>
</comment>
<feature type="domain" description="PAS" evidence="28">
    <location>
        <begin position="1066"/>
        <end position="1136"/>
    </location>
</feature>
<keyword evidence="6" id="KW-0963">Cytoplasm</keyword>
<dbReference type="Gene3D" id="3.40.50.2300">
    <property type="match status" value="2"/>
</dbReference>
<dbReference type="Pfam" id="PF08448">
    <property type="entry name" value="PAS_4"/>
    <property type="match status" value="1"/>
</dbReference>
<dbReference type="Gene3D" id="1.10.287.130">
    <property type="match status" value="1"/>
</dbReference>
<keyword evidence="14 25" id="KW-1133">Transmembrane helix</keyword>
<feature type="transmembrane region" description="Helical" evidence="25">
    <location>
        <begin position="106"/>
        <end position="127"/>
    </location>
</feature>
<dbReference type="InterPro" id="IPR008207">
    <property type="entry name" value="Sig_transdc_His_kin_Hpt_dom"/>
</dbReference>